<dbReference type="Gene3D" id="3.10.180.10">
    <property type="entry name" value="2,3-Dihydroxybiphenyl 1,2-Dioxygenase, domain 1"/>
    <property type="match status" value="1"/>
</dbReference>
<dbReference type="EMBL" id="MDGQ01000005">
    <property type="protein sequence ID" value="OEK04744.1"/>
    <property type="molecule type" value="Genomic_DNA"/>
</dbReference>
<evidence type="ECO:0000313" key="2">
    <source>
        <dbReference type="Proteomes" id="UP000095552"/>
    </source>
</evidence>
<dbReference type="STRING" id="1563681.BFP71_14965"/>
<proteinExistence type="predicted"/>
<organism evidence="1 2">
    <name type="scientific">Roseivirga misakiensis</name>
    <dbReference type="NCBI Taxonomy" id="1563681"/>
    <lineage>
        <taxon>Bacteria</taxon>
        <taxon>Pseudomonadati</taxon>
        <taxon>Bacteroidota</taxon>
        <taxon>Cytophagia</taxon>
        <taxon>Cytophagales</taxon>
        <taxon>Roseivirgaceae</taxon>
        <taxon>Roseivirga</taxon>
    </lineage>
</organism>
<dbReference type="SUPFAM" id="SSF54593">
    <property type="entry name" value="Glyoxalase/Bleomycin resistance protein/Dihydroxybiphenyl dioxygenase"/>
    <property type="match status" value="1"/>
</dbReference>
<comment type="caution">
    <text evidence="1">The sequence shown here is derived from an EMBL/GenBank/DDBJ whole genome shotgun (WGS) entry which is preliminary data.</text>
</comment>
<dbReference type="Proteomes" id="UP000095552">
    <property type="component" value="Unassembled WGS sequence"/>
</dbReference>
<name>A0A1E5T045_9BACT</name>
<keyword evidence="2" id="KW-1185">Reference proteome</keyword>
<accession>A0A1E5T045</accession>
<reference evidence="1 2" key="1">
    <citation type="submission" date="2016-08" db="EMBL/GenBank/DDBJ databases">
        <title>Draft genome of Fabibacter sp. strain SK-8.</title>
        <authorList>
            <person name="Wong S.-K."/>
            <person name="Hamasaki K."/>
            <person name="Yoshizawa S."/>
        </authorList>
    </citation>
    <scope>NUCLEOTIDE SEQUENCE [LARGE SCALE GENOMIC DNA]</scope>
    <source>
        <strain evidence="1 2">SK-8</strain>
    </source>
</reference>
<gene>
    <name evidence="1" type="ORF">BFP71_14965</name>
</gene>
<dbReference type="InterPro" id="IPR029068">
    <property type="entry name" value="Glyas_Bleomycin-R_OHBP_Dase"/>
</dbReference>
<evidence type="ECO:0000313" key="1">
    <source>
        <dbReference type="EMBL" id="OEK04744.1"/>
    </source>
</evidence>
<protein>
    <submittedName>
        <fullName evidence="1">Bleomycin resistance protein</fullName>
    </submittedName>
</protein>
<dbReference type="OrthoDB" id="66829at2"/>
<sequence>MESNLSIRGIEPVLPSQDIVRDIAWHKKYTGFEYSSGDKMYAVLKRDNQYIHLQWHADNEEDPLLGGSVVKIFVFDIMPFVEEFIDRGTIKPEKFQRNTPWGTHEFGFFDLNGNAIYIVQDK</sequence>
<dbReference type="AlphaFoldDB" id="A0A1E5T045"/>
<dbReference type="RefSeq" id="WP_069836249.1">
    <property type="nucleotide sequence ID" value="NZ_MDGQ01000005.1"/>
</dbReference>